<name>A0A4R7JZI8_9GAMM</name>
<dbReference type="PROSITE" id="PS51257">
    <property type="entry name" value="PROKAR_LIPOPROTEIN"/>
    <property type="match status" value="1"/>
</dbReference>
<sequence length="149" mass="16828">MMARAVVASLVTALILGGCSSIEPLTEVRINATDRINPDAADRASPVVVRVYELVVRDTFESADFYELYDNPEELLGDKLVSVREIVLKPEQQWEKSLNLDGRTRYLGMLGAFRQIEKADWRILKRIDPDDGRPVDVVVDGIELQLTRK</sequence>
<gene>
    <name evidence="1" type="ORF">DES49_0061</name>
</gene>
<evidence type="ECO:0000313" key="1">
    <source>
        <dbReference type="EMBL" id="TDT43962.1"/>
    </source>
</evidence>
<keyword evidence="2" id="KW-1185">Reference proteome</keyword>
<dbReference type="AlphaFoldDB" id="A0A4R7JZI8"/>
<dbReference type="InterPro" id="IPR017734">
    <property type="entry name" value="T6SS_SciN"/>
</dbReference>
<dbReference type="PANTHER" id="PTHR37625">
    <property type="entry name" value="OUTER MEMBRANE LIPOPROTEIN-RELATED"/>
    <property type="match status" value="1"/>
</dbReference>
<dbReference type="InterPro" id="IPR038706">
    <property type="entry name" value="Type_VI_SciN-like_sf"/>
</dbReference>
<dbReference type="Pfam" id="PF12790">
    <property type="entry name" value="T6SS-SciN"/>
    <property type="match status" value="1"/>
</dbReference>
<dbReference type="OrthoDB" id="5471061at2"/>
<dbReference type="RefSeq" id="WP_133734400.1">
    <property type="nucleotide sequence ID" value="NZ_SOAX01000001.1"/>
</dbReference>
<dbReference type="EMBL" id="SOAX01000001">
    <property type="protein sequence ID" value="TDT43962.1"/>
    <property type="molecule type" value="Genomic_DNA"/>
</dbReference>
<organism evidence="1 2">
    <name type="scientific">Halospina denitrificans</name>
    <dbReference type="NCBI Taxonomy" id="332522"/>
    <lineage>
        <taxon>Bacteria</taxon>
        <taxon>Pseudomonadati</taxon>
        <taxon>Pseudomonadota</taxon>
        <taxon>Gammaproteobacteria</taxon>
        <taxon>Halospina</taxon>
    </lineage>
</organism>
<dbReference type="NCBIfam" id="TIGR03352">
    <property type="entry name" value="VI_chp_3"/>
    <property type="match status" value="1"/>
</dbReference>
<dbReference type="Gene3D" id="2.60.40.4150">
    <property type="entry name" value="Type VI secretion system, lipoprotein SciN"/>
    <property type="match status" value="1"/>
</dbReference>
<dbReference type="PANTHER" id="PTHR37625:SF4">
    <property type="entry name" value="OUTER MEMBRANE LIPOPROTEIN"/>
    <property type="match status" value="1"/>
</dbReference>
<accession>A0A4R7JZI8</accession>
<evidence type="ECO:0000313" key="2">
    <source>
        <dbReference type="Proteomes" id="UP000295830"/>
    </source>
</evidence>
<comment type="caution">
    <text evidence="1">The sequence shown here is derived from an EMBL/GenBank/DDBJ whole genome shotgun (WGS) entry which is preliminary data.</text>
</comment>
<protein>
    <submittedName>
        <fullName evidence="1">Type VI secretion system protein VasD</fullName>
    </submittedName>
</protein>
<dbReference type="Proteomes" id="UP000295830">
    <property type="component" value="Unassembled WGS sequence"/>
</dbReference>
<reference evidence="1 2" key="1">
    <citation type="submission" date="2019-03" db="EMBL/GenBank/DDBJ databases">
        <title>Genomic Encyclopedia of Type Strains, Phase IV (KMG-IV): sequencing the most valuable type-strain genomes for metagenomic binning, comparative biology and taxonomic classification.</title>
        <authorList>
            <person name="Goeker M."/>
        </authorList>
    </citation>
    <scope>NUCLEOTIDE SEQUENCE [LARGE SCALE GENOMIC DNA]</scope>
    <source>
        <strain evidence="1 2">DSM 15505</strain>
    </source>
</reference>
<proteinExistence type="predicted"/>